<organism evidence="3 5">
    <name type="scientific">Anaerobacillus isosaccharinicus</name>
    <dbReference type="NCBI Taxonomy" id="1532552"/>
    <lineage>
        <taxon>Bacteria</taxon>
        <taxon>Bacillati</taxon>
        <taxon>Bacillota</taxon>
        <taxon>Bacilli</taxon>
        <taxon>Bacillales</taxon>
        <taxon>Bacillaceae</taxon>
        <taxon>Anaerobacillus</taxon>
    </lineage>
</organism>
<dbReference type="GO" id="GO:0016903">
    <property type="term" value="F:oxidoreductase activity, acting on the aldehyde or oxo group of donors"/>
    <property type="evidence" value="ECO:0007669"/>
    <property type="project" value="InterPro"/>
</dbReference>
<evidence type="ECO:0000259" key="2">
    <source>
        <dbReference type="Pfam" id="PF01558"/>
    </source>
</evidence>
<dbReference type="SUPFAM" id="SSF53323">
    <property type="entry name" value="Pyruvate-ferredoxin oxidoreductase, PFOR, domain III"/>
    <property type="match status" value="1"/>
</dbReference>
<dbReference type="InterPro" id="IPR002869">
    <property type="entry name" value="Pyrv_flavodox_OxRed_cen"/>
</dbReference>
<dbReference type="Gene3D" id="3.40.920.10">
    <property type="entry name" value="Pyruvate-ferredoxin oxidoreductase, PFOR, domain III"/>
    <property type="match status" value="1"/>
</dbReference>
<dbReference type="AlphaFoldDB" id="A0A1S2M6I3"/>
<accession>A0A1S2M6I3</accession>
<dbReference type="PANTHER" id="PTHR42730:SF1">
    <property type="entry name" value="2-OXOGLUTARATE SYNTHASE SUBUNIT KORC"/>
    <property type="match status" value="1"/>
</dbReference>
<reference evidence="4 5" key="2">
    <citation type="journal article" date="2017" name="Genome Announc.">
        <title>Draft Genome Sequences of Four Alkaliphilic Bacteria Belonging to the Anaerobacillus Genus.</title>
        <authorList>
            <person name="Bassil N.M."/>
            <person name="Lloyd J.R."/>
        </authorList>
    </citation>
    <scope>NUCLEOTIDE SEQUENCE [LARGE SCALE GENOMIC DNA]</scope>
    <source>
        <strain evidence="4 5">NB2006</strain>
    </source>
</reference>
<evidence type="ECO:0000313" key="5">
    <source>
        <dbReference type="Proteomes" id="UP000180175"/>
    </source>
</evidence>
<dbReference type="InterPro" id="IPR052554">
    <property type="entry name" value="2-oxoglutarate_synth_KorC"/>
</dbReference>
<proteinExistence type="predicted"/>
<dbReference type="Pfam" id="PF01558">
    <property type="entry name" value="POR"/>
    <property type="match status" value="1"/>
</dbReference>
<feature type="domain" description="Pyruvate/ketoisovalerate oxidoreductase catalytic" evidence="2">
    <location>
        <begin position="11"/>
        <end position="174"/>
    </location>
</feature>
<gene>
    <name evidence="4" type="ORF">AWH56_025105</name>
    <name evidence="3" type="ORF">AWH56_09460</name>
</gene>
<protein>
    <submittedName>
        <fullName evidence="4">2-oxoacid:acceptor oxidoreductase family protein</fullName>
    </submittedName>
    <submittedName>
        <fullName evidence="3">2-oxoacid:ferredoxin oxidoreductase subunit gamma</fullName>
    </submittedName>
</protein>
<dbReference type="EMBL" id="LQXD01000079">
    <property type="protein sequence ID" value="OIJ19387.1"/>
    <property type="molecule type" value="Genomic_DNA"/>
</dbReference>
<evidence type="ECO:0000313" key="3">
    <source>
        <dbReference type="EMBL" id="OIJ19387.1"/>
    </source>
</evidence>
<reference evidence="4 5" key="3">
    <citation type="journal article" date="2019" name="Int. J. Syst. Evol. Microbiol.">
        <title>Anaerobacillus isosaccharinicus sp. nov., an alkaliphilic bacterium which degrades isosaccharinic acid.</title>
        <authorList>
            <person name="Bassil N.M."/>
            <person name="Lloyd J.R."/>
        </authorList>
    </citation>
    <scope>NUCLEOTIDE SEQUENCE [LARGE SCALE GENOMIC DNA]</scope>
    <source>
        <strain evidence="4 5">NB2006</strain>
    </source>
</reference>
<dbReference type="Proteomes" id="UP000180175">
    <property type="component" value="Chromosome"/>
</dbReference>
<dbReference type="KEGG" id="aia:AWH56_025105"/>
<sequence>MLHEIIIAGFGGQGVMSMGQLLAYAGMVEEKHVSWLPSYGPEQRGGTANVSVIVSDEPIGSPVIQDPTVAIVLNNPSFQKFEPKVRPGGVLIVNKSIIDLKSSRDDITIIEVPATEIASEIGSSRVASSVILGAFLQYSNAVSQEAVIESLKKVLSERKQYLIPANEEALNKGAALVTNGNVKKSVS</sequence>
<dbReference type="EMBL" id="CP063356">
    <property type="protein sequence ID" value="QOY35890.1"/>
    <property type="molecule type" value="Genomic_DNA"/>
</dbReference>
<dbReference type="OrthoDB" id="9789125at2"/>
<dbReference type="InterPro" id="IPR019752">
    <property type="entry name" value="Pyrv/ketoisovalerate_OxRed_cat"/>
</dbReference>
<dbReference type="PANTHER" id="PTHR42730">
    <property type="entry name" value="2-OXOGLUTARATE SYNTHASE SUBUNIT KORC"/>
    <property type="match status" value="1"/>
</dbReference>
<evidence type="ECO:0000256" key="1">
    <source>
        <dbReference type="ARBA" id="ARBA00023002"/>
    </source>
</evidence>
<evidence type="ECO:0000313" key="4">
    <source>
        <dbReference type="EMBL" id="QOY35890.1"/>
    </source>
</evidence>
<name>A0A1S2M6I3_9BACI</name>
<reference evidence="3 5" key="1">
    <citation type="submission" date="2016-10" db="EMBL/GenBank/DDBJ databases">
        <title>Draft genome sequences of four alkaliphilic bacteria belonging to the Anaerobacillus genus.</title>
        <authorList>
            <person name="Bassil N.M."/>
            <person name="Lloyd J.R."/>
        </authorList>
    </citation>
    <scope>NUCLEOTIDE SEQUENCE [LARGE SCALE GENOMIC DNA]</scope>
    <source>
        <strain evidence="3 5">NB2006</strain>
    </source>
</reference>
<dbReference type="RefSeq" id="WP_071316907.1">
    <property type="nucleotide sequence ID" value="NZ_CP063356.2"/>
</dbReference>
<keyword evidence="1" id="KW-0560">Oxidoreductase</keyword>
<keyword evidence="5" id="KW-1185">Reference proteome</keyword>
<reference evidence="4" key="4">
    <citation type="submission" date="2020-10" db="EMBL/GenBank/DDBJ databases">
        <authorList>
            <person name="Bassil N.M."/>
            <person name="Lloyd J.R."/>
        </authorList>
    </citation>
    <scope>NUCLEOTIDE SEQUENCE</scope>
    <source>
        <strain evidence="4">NB2006</strain>
    </source>
</reference>